<keyword evidence="4 6" id="KW-0067">ATP-binding</keyword>
<dbReference type="Pfam" id="PF00005">
    <property type="entry name" value="ABC_tran"/>
    <property type="match status" value="1"/>
</dbReference>
<evidence type="ECO:0000256" key="1">
    <source>
        <dbReference type="ARBA" id="ARBA00005417"/>
    </source>
</evidence>
<dbReference type="CDD" id="cd03255">
    <property type="entry name" value="ABC_MJ0796_LolCDE_FtsE"/>
    <property type="match status" value="1"/>
</dbReference>
<keyword evidence="3" id="KW-0547">Nucleotide-binding</keyword>
<protein>
    <submittedName>
        <fullName evidence="6">ABC transporter ATP-binding protein</fullName>
    </submittedName>
</protein>
<dbReference type="PANTHER" id="PTHR42798">
    <property type="entry name" value="LIPOPROTEIN-RELEASING SYSTEM ATP-BINDING PROTEIN LOLD"/>
    <property type="match status" value="1"/>
</dbReference>
<dbReference type="SUPFAM" id="SSF52540">
    <property type="entry name" value="P-loop containing nucleoside triphosphate hydrolases"/>
    <property type="match status" value="1"/>
</dbReference>
<dbReference type="InterPro" id="IPR003593">
    <property type="entry name" value="AAA+_ATPase"/>
</dbReference>
<comment type="similarity">
    <text evidence="1">Belongs to the ABC transporter superfamily.</text>
</comment>
<evidence type="ECO:0000256" key="3">
    <source>
        <dbReference type="ARBA" id="ARBA00022741"/>
    </source>
</evidence>
<dbReference type="InterPro" id="IPR017871">
    <property type="entry name" value="ABC_transporter-like_CS"/>
</dbReference>
<evidence type="ECO:0000259" key="5">
    <source>
        <dbReference type="PROSITE" id="PS50893"/>
    </source>
</evidence>
<dbReference type="InterPro" id="IPR027417">
    <property type="entry name" value="P-loop_NTPase"/>
</dbReference>
<evidence type="ECO:0000256" key="4">
    <source>
        <dbReference type="ARBA" id="ARBA00022840"/>
    </source>
</evidence>
<gene>
    <name evidence="6" type="ORF">H8891_05185</name>
</gene>
<dbReference type="RefSeq" id="WP_187005482.1">
    <property type="nucleotide sequence ID" value="NZ_JACRWD010000001.1"/>
</dbReference>
<name>A0ABR7K275_9FIRM</name>
<dbReference type="Proteomes" id="UP000611796">
    <property type="component" value="Unassembled WGS sequence"/>
</dbReference>
<dbReference type="SMART" id="SM00382">
    <property type="entry name" value="AAA"/>
    <property type="match status" value="1"/>
</dbReference>
<keyword evidence="7" id="KW-1185">Reference proteome</keyword>
<comment type="caution">
    <text evidence="6">The sequence shown here is derived from an EMBL/GenBank/DDBJ whole genome shotgun (WGS) entry which is preliminary data.</text>
</comment>
<dbReference type="Gene3D" id="3.40.50.300">
    <property type="entry name" value="P-loop containing nucleotide triphosphate hydrolases"/>
    <property type="match status" value="1"/>
</dbReference>
<accession>A0ABR7K275</accession>
<feature type="domain" description="ABC transporter" evidence="5">
    <location>
        <begin position="5"/>
        <end position="228"/>
    </location>
</feature>
<proteinExistence type="inferred from homology"/>
<dbReference type="InterPro" id="IPR003439">
    <property type="entry name" value="ABC_transporter-like_ATP-bd"/>
</dbReference>
<evidence type="ECO:0000256" key="2">
    <source>
        <dbReference type="ARBA" id="ARBA00022448"/>
    </source>
</evidence>
<dbReference type="GO" id="GO:0005524">
    <property type="term" value="F:ATP binding"/>
    <property type="evidence" value="ECO:0007669"/>
    <property type="project" value="UniProtKB-KW"/>
</dbReference>
<dbReference type="PROSITE" id="PS50893">
    <property type="entry name" value="ABC_TRANSPORTER_2"/>
    <property type="match status" value="1"/>
</dbReference>
<keyword evidence="2" id="KW-0813">Transport</keyword>
<sequence length="228" mass="25400">MENILSFENVSYSYNSNMKVLKDVDIEFEAGKFYTIIGQSGSGKTTLISLACGLDSPSSGNISYKGRSLKSISLEKYRNKYVSIIFQGYNLLNYMNVIENITSAMSIKGIKTKDNKQAAIDMLKRVGISETQGMQKTLTLSGGQQQRVAIARALCCQCELIIADEPTGNLDENTSKEIIDLFKDIVKNENKTVIMVTHNKDIAAESDETYLVKDKELVKVHLPKDFNN</sequence>
<dbReference type="PROSITE" id="PS00211">
    <property type="entry name" value="ABC_TRANSPORTER_1"/>
    <property type="match status" value="1"/>
</dbReference>
<evidence type="ECO:0000313" key="7">
    <source>
        <dbReference type="Proteomes" id="UP000611796"/>
    </source>
</evidence>
<dbReference type="EMBL" id="JACRWD010000001">
    <property type="protein sequence ID" value="MBC6003187.1"/>
    <property type="molecule type" value="Genomic_DNA"/>
</dbReference>
<dbReference type="PANTHER" id="PTHR42798:SF6">
    <property type="entry name" value="CELL DIVISION ATP-BINDING PROTEIN FTSE"/>
    <property type="match status" value="1"/>
</dbReference>
<dbReference type="InterPro" id="IPR017911">
    <property type="entry name" value="MacB-like_ATP-bd"/>
</dbReference>
<evidence type="ECO:0000313" key="6">
    <source>
        <dbReference type="EMBL" id="MBC6003187.1"/>
    </source>
</evidence>
<organism evidence="6 7">
    <name type="scientific">Paeniclostridium hominis</name>
    <dbReference type="NCBI Taxonomy" id="2764329"/>
    <lineage>
        <taxon>Bacteria</taxon>
        <taxon>Bacillati</taxon>
        <taxon>Bacillota</taxon>
        <taxon>Clostridia</taxon>
        <taxon>Peptostreptococcales</taxon>
        <taxon>Peptostreptococcaceae</taxon>
        <taxon>Paeniclostridium</taxon>
    </lineage>
</organism>
<reference evidence="6 7" key="1">
    <citation type="submission" date="2020-08" db="EMBL/GenBank/DDBJ databases">
        <authorList>
            <person name="Liu C."/>
            <person name="Sun Q."/>
        </authorList>
    </citation>
    <scope>NUCLEOTIDE SEQUENCE [LARGE SCALE GENOMIC DNA]</scope>
    <source>
        <strain evidence="6 7">NSJ-45</strain>
    </source>
</reference>